<name>A0A915EXF7_9CEST</name>
<comment type="function">
    <text evidence="1">Receptor for thyrotropin-releasing hormone (TRH). Upon ligand binding, this G-protein-coupled receptor triggers activation of the phosphatidylinositol (IP3)-calcium-protein kinase C (PKC) pathway.</text>
</comment>
<evidence type="ECO:0000313" key="10">
    <source>
        <dbReference type="Proteomes" id="UP000887562"/>
    </source>
</evidence>
<dbReference type="AlphaFoldDB" id="A0A915EXF7"/>
<evidence type="ECO:0000256" key="4">
    <source>
        <dbReference type="ARBA" id="ARBA00022692"/>
    </source>
</evidence>
<evidence type="ECO:0000256" key="2">
    <source>
        <dbReference type="ARBA" id="ARBA00004370"/>
    </source>
</evidence>
<dbReference type="PROSITE" id="PS50262">
    <property type="entry name" value="G_PROTEIN_RECEP_F1_2"/>
    <property type="match status" value="1"/>
</dbReference>
<organism evidence="10 11">
    <name type="scientific">Echinococcus canadensis</name>
    <dbReference type="NCBI Taxonomy" id="519352"/>
    <lineage>
        <taxon>Eukaryota</taxon>
        <taxon>Metazoa</taxon>
        <taxon>Spiralia</taxon>
        <taxon>Lophotrochozoa</taxon>
        <taxon>Platyhelminthes</taxon>
        <taxon>Cestoda</taxon>
        <taxon>Eucestoda</taxon>
        <taxon>Cyclophyllidea</taxon>
        <taxon>Taeniidae</taxon>
        <taxon>Echinococcus</taxon>
        <taxon>Echinococcus canadensis group</taxon>
    </lineage>
</organism>
<keyword evidence="10" id="KW-1185">Reference proteome</keyword>
<protein>
    <recommendedName>
        <fullName evidence="3">Thyrotropin-releasing hormone receptor</fullName>
    </recommendedName>
    <alternativeName>
        <fullName evidence="7">Thyroliberin receptor</fullName>
    </alternativeName>
</protein>
<keyword evidence="4 8" id="KW-0812">Transmembrane</keyword>
<comment type="subcellular location">
    <subcellularLocation>
        <location evidence="2">Membrane</location>
    </subcellularLocation>
</comment>
<dbReference type="GO" id="GO:0016020">
    <property type="term" value="C:membrane"/>
    <property type="evidence" value="ECO:0007669"/>
    <property type="project" value="UniProtKB-SubCell"/>
</dbReference>
<feature type="domain" description="G-protein coupled receptors family 1 profile" evidence="9">
    <location>
        <begin position="1"/>
        <end position="102"/>
    </location>
</feature>
<evidence type="ECO:0000256" key="7">
    <source>
        <dbReference type="ARBA" id="ARBA00032251"/>
    </source>
</evidence>
<dbReference type="GO" id="GO:0004997">
    <property type="term" value="F:thyrotropin-releasing hormone receptor activity"/>
    <property type="evidence" value="ECO:0007669"/>
    <property type="project" value="InterPro"/>
</dbReference>
<dbReference type="SUPFAM" id="SSF81321">
    <property type="entry name" value="Family A G protein-coupled receptor-like"/>
    <property type="match status" value="1"/>
</dbReference>
<reference evidence="11" key="1">
    <citation type="submission" date="2022-11" db="UniProtKB">
        <authorList>
            <consortium name="WormBaseParasite"/>
        </authorList>
    </citation>
    <scope>IDENTIFICATION</scope>
</reference>
<feature type="transmembrane region" description="Helical" evidence="8">
    <location>
        <begin position="46"/>
        <end position="64"/>
    </location>
</feature>
<dbReference type="Gene3D" id="1.20.1070.10">
    <property type="entry name" value="Rhodopsin 7-helix transmembrane proteins"/>
    <property type="match status" value="1"/>
</dbReference>
<evidence type="ECO:0000256" key="1">
    <source>
        <dbReference type="ARBA" id="ARBA00004100"/>
    </source>
</evidence>
<dbReference type="WBParaSite" id="maker-E.canG7_contigs_0711-snap-gene-0.6-mRNA-1">
    <property type="protein sequence ID" value="maker-E.canG7_contigs_0711-snap-gene-0.6-mRNA-1"/>
    <property type="gene ID" value="EcG7_08058"/>
</dbReference>
<evidence type="ECO:0000313" key="11">
    <source>
        <dbReference type="WBParaSite" id="maker-E.canG7_contigs_0711-snap-gene-0.6-mRNA-1"/>
    </source>
</evidence>
<sequence>MKSSRNVVRGAGHGGPDVCNLNTLERARQAAFYWISGRQFRSRRQMIKMLIAVVVLFAVFRFPYRTLVVCNSFATPKSTDYWLILSIKAMAYLNSTVNPTLYNVVSKMFSRAFRMLLIQSRVIFNLKCSNLPKQIRRMDELIWRRQSQMNSVLGSRRTECIRLRDYFRYAQQQRHQFSLTASS</sequence>
<evidence type="ECO:0000259" key="9">
    <source>
        <dbReference type="PROSITE" id="PS50262"/>
    </source>
</evidence>
<dbReference type="Pfam" id="PF00001">
    <property type="entry name" value="7tm_1"/>
    <property type="match status" value="1"/>
</dbReference>
<dbReference type="InterPro" id="IPR017452">
    <property type="entry name" value="GPCR_Rhodpsn_7TM"/>
</dbReference>
<dbReference type="PANTHER" id="PTHR46061:SF3">
    <property type="entry name" value="THYROTROPIN-RELEASING HORMONE RECEPTOR"/>
    <property type="match status" value="1"/>
</dbReference>
<evidence type="ECO:0000256" key="3">
    <source>
        <dbReference type="ARBA" id="ARBA00018873"/>
    </source>
</evidence>
<evidence type="ECO:0000256" key="8">
    <source>
        <dbReference type="SAM" id="Phobius"/>
    </source>
</evidence>
<dbReference type="Proteomes" id="UP000887562">
    <property type="component" value="Unplaced"/>
</dbReference>
<evidence type="ECO:0000256" key="6">
    <source>
        <dbReference type="ARBA" id="ARBA00023136"/>
    </source>
</evidence>
<proteinExistence type="predicted"/>
<keyword evidence="5 8" id="KW-1133">Transmembrane helix</keyword>
<dbReference type="InterPro" id="IPR002120">
    <property type="entry name" value="TRH_rcpt_1"/>
</dbReference>
<feature type="transmembrane region" description="Helical" evidence="8">
    <location>
        <begin position="84"/>
        <end position="105"/>
    </location>
</feature>
<evidence type="ECO:0000256" key="5">
    <source>
        <dbReference type="ARBA" id="ARBA00022989"/>
    </source>
</evidence>
<dbReference type="PANTHER" id="PTHR46061">
    <property type="entry name" value="THYROTROPIN-RELEASING HORMONE RECEPTOR"/>
    <property type="match status" value="1"/>
</dbReference>
<accession>A0A915EXF7</accession>
<dbReference type="InterPro" id="IPR000276">
    <property type="entry name" value="GPCR_Rhodpsn"/>
</dbReference>
<keyword evidence="6 8" id="KW-0472">Membrane</keyword>